<dbReference type="RefSeq" id="WP_012832737.1">
    <property type="nucleotide sequence ID" value="NC_013441.1"/>
</dbReference>
<dbReference type="eggNOG" id="COG2072">
    <property type="taxonomic scope" value="Bacteria"/>
</dbReference>
<dbReference type="Proteomes" id="UP000001219">
    <property type="component" value="Chromosome"/>
</dbReference>
<sequence length="110" mass="12665">MYGFVRPYWTALSPRHTESIPSQVVYLDSLAREIGCLIPMWRLMLNPKLFIRIWFGSFNQSCYRVVGPHNLGSAARAEVYAEPTEGMRLVGYNMSMLQLMPSSVHPKHMM</sequence>
<dbReference type="KEGG" id="gbr:Gbro_0844"/>
<name>D0L3F8_GORB4</name>
<dbReference type="HOGENOM" id="CLU_2167386_0_0_11"/>
<dbReference type="EMBL" id="CP001802">
    <property type="protein sequence ID" value="ACY20157.1"/>
    <property type="molecule type" value="Genomic_DNA"/>
</dbReference>
<evidence type="ECO:0000313" key="1">
    <source>
        <dbReference type="EMBL" id="ACY20157.1"/>
    </source>
</evidence>
<reference evidence="1 2" key="2">
    <citation type="journal article" date="2010" name="Stand. Genomic Sci.">
        <title>Complete genome sequence of Gordonia bronchialis type strain (3410).</title>
        <authorList>
            <person name="Ivanova N."/>
            <person name="Sikorski J."/>
            <person name="Jando M."/>
            <person name="Lapidus A."/>
            <person name="Nolan M."/>
            <person name="Lucas S."/>
            <person name="Del Rio T.G."/>
            <person name="Tice H."/>
            <person name="Copeland A."/>
            <person name="Cheng J.F."/>
            <person name="Chen F."/>
            <person name="Bruce D."/>
            <person name="Goodwin L."/>
            <person name="Pitluck S."/>
            <person name="Mavromatis K."/>
            <person name="Ovchinnikova G."/>
            <person name="Pati A."/>
            <person name="Chen A."/>
            <person name="Palaniappan K."/>
            <person name="Land M."/>
            <person name="Hauser L."/>
            <person name="Chang Y.J."/>
            <person name="Jeffries C.D."/>
            <person name="Chain P."/>
            <person name="Saunders E."/>
            <person name="Han C."/>
            <person name="Detter J.C."/>
            <person name="Brettin T."/>
            <person name="Rohde M."/>
            <person name="Goker M."/>
            <person name="Bristow J."/>
            <person name="Eisen J.A."/>
            <person name="Markowitz V."/>
            <person name="Hugenholtz P."/>
            <person name="Klenk H.P."/>
            <person name="Kyrpides N.C."/>
        </authorList>
    </citation>
    <scope>NUCLEOTIDE SEQUENCE [LARGE SCALE GENOMIC DNA]</scope>
    <source>
        <strain evidence="2">ATCC 25592 / DSM 43247 / BCRC 13721 / JCM 3198 / KCTC 3076 / NBRC 16047 / NCTC 10667</strain>
    </source>
</reference>
<protein>
    <submittedName>
        <fullName evidence="1">Uncharacterized protein</fullName>
    </submittedName>
</protein>
<gene>
    <name evidence="1" type="ordered locus">Gbro_0844</name>
</gene>
<evidence type="ECO:0000313" key="2">
    <source>
        <dbReference type="Proteomes" id="UP000001219"/>
    </source>
</evidence>
<dbReference type="AlphaFoldDB" id="D0L3F8"/>
<accession>D0L3F8</accession>
<dbReference type="STRING" id="526226.Gbro_0844"/>
<proteinExistence type="predicted"/>
<keyword evidence="2" id="KW-1185">Reference proteome</keyword>
<organism evidence="1 2">
    <name type="scientific">Gordonia bronchialis (strain ATCC 25592 / DSM 43247 / BCRC 13721 / JCM 3198 / KCTC 3076 / NBRC 16047 / NCTC 10667)</name>
    <name type="common">Rhodococcus bronchialis</name>
    <dbReference type="NCBI Taxonomy" id="526226"/>
    <lineage>
        <taxon>Bacteria</taxon>
        <taxon>Bacillati</taxon>
        <taxon>Actinomycetota</taxon>
        <taxon>Actinomycetes</taxon>
        <taxon>Mycobacteriales</taxon>
        <taxon>Gordoniaceae</taxon>
        <taxon>Gordonia</taxon>
    </lineage>
</organism>
<reference evidence="2" key="1">
    <citation type="submission" date="2009-10" db="EMBL/GenBank/DDBJ databases">
        <title>The complete chromosome of Gordonia bronchialis DSM 43247.</title>
        <authorList>
            <consortium name="US DOE Joint Genome Institute (JGI-PGF)"/>
            <person name="Lucas S."/>
            <person name="Copeland A."/>
            <person name="Lapidus A."/>
            <person name="Glavina del Rio T."/>
            <person name="Dalin E."/>
            <person name="Tice H."/>
            <person name="Bruce D."/>
            <person name="Goodwin L."/>
            <person name="Pitluck S."/>
            <person name="Kyrpides N."/>
            <person name="Mavromatis K."/>
            <person name="Ivanova N."/>
            <person name="Ovchinnikova G."/>
            <person name="Saunders E."/>
            <person name="Brettin T."/>
            <person name="Detter J.C."/>
            <person name="Han C."/>
            <person name="Larimer F."/>
            <person name="Land M."/>
            <person name="Hauser L."/>
            <person name="Markowitz V."/>
            <person name="Cheng J.-F."/>
            <person name="Hugenholtz P."/>
            <person name="Woyke T."/>
            <person name="Wu D."/>
            <person name="Jando M."/>
            <person name="Schneider S."/>
            <person name="Goeker M."/>
            <person name="Klenk H.-P."/>
            <person name="Eisen J.A."/>
        </authorList>
    </citation>
    <scope>NUCLEOTIDE SEQUENCE [LARGE SCALE GENOMIC DNA]</scope>
    <source>
        <strain evidence="2">ATCC 25592 / DSM 43247 / BCRC 13721 / JCM 3198 / KCTC 3076 / NBRC 16047 / NCTC 10667</strain>
    </source>
</reference>